<accession>A0ABD3RSY2</accession>
<organism evidence="1 2">
    <name type="scientific">Penstemon smallii</name>
    <dbReference type="NCBI Taxonomy" id="265156"/>
    <lineage>
        <taxon>Eukaryota</taxon>
        <taxon>Viridiplantae</taxon>
        <taxon>Streptophyta</taxon>
        <taxon>Embryophyta</taxon>
        <taxon>Tracheophyta</taxon>
        <taxon>Spermatophyta</taxon>
        <taxon>Magnoliopsida</taxon>
        <taxon>eudicotyledons</taxon>
        <taxon>Gunneridae</taxon>
        <taxon>Pentapetalae</taxon>
        <taxon>asterids</taxon>
        <taxon>lamiids</taxon>
        <taxon>Lamiales</taxon>
        <taxon>Plantaginaceae</taxon>
        <taxon>Cheloneae</taxon>
        <taxon>Penstemon</taxon>
    </lineage>
</organism>
<comment type="caution">
    <text evidence="1">The sequence shown here is derived from an EMBL/GenBank/DDBJ whole genome shotgun (WGS) entry which is preliminary data.</text>
</comment>
<keyword evidence="2" id="KW-1185">Reference proteome</keyword>
<evidence type="ECO:0000313" key="2">
    <source>
        <dbReference type="Proteomes" id="UP001634393"/>
    </source>
</evidence>
<gene>
    <name evidence="1" type="ORF">ACJIZ3_015044</name>
</gene>
<sequence>MPMSKNRSRMLDTLSREIDHLKRKSKRRNSEDISYFITLKINEFREIFNTLQGNN</sequence>
<reference evidence="1 2" key="1">
    <citation type="submission" date="2024-12" db="EMBL/GenBank/DDBJ databases">
        <title>The unique morphological basis and parallel evolutionary history of personate flowers in Penstemon.</title>
        <authorList>
            <person name="Depatie T.H."/>
            <person name="Wessinger C.A."/>
        </authorList>
    </citation>
    <scope>NUCLEOTIDE SEQUENCE [LARGE SCALE GENOMIC DNA]</scope>
    <source>
        <strain evidence="1">WTNN_2</strain>
        <tissue evidence="1">Leaf</tissue>
    </source>
</reference>
<dbReference type="EMBL" id="JBJXBP010000008">
    <property type="protein sequence ID" value="KAL3813776.1"/>
    <property type="molecule type" value="Genomic_DNA"/>
</dbReference>
<dbReference type="AlphaFoldDB" id="A0ABD3RSY2"/>
<name>A0ABD3RSY2_9LAMI</name>
<evidence type="ECO:0000313" key="1">
    <source>
        <dbReference type="EMBL" id="KAL3813776.1"/>
    </source>
</evidence>
<protein>
    <submittedName>
        <fullName evidence="1">Uncharacterized protein</fullName>
    </submittedName>
</protein>
<dbReference type="Proteomes" id="UP001634393">
    <property type="component" value="Unassembled WGS sequence"/>
</dbReference>
<proteinExistence type="predicted"/>